<keyword evidence="1" id="KW-1133">Transmembrane helix</keyword>
<organism evidence="2 3">
    <name type="scientific">Aestuariirhabdus litorea</name>
    <dbReference type="NCBI Taxonomy" id="2528527"/>
    <lineage>
        <taxon>Bacteria</taxon>
        <taxon>Pseudomonadati</taxon>
        <taxon>Pseudomonadota</taxon>
        <taxon>Gammaproteobacteria</taxon>
        <taxon>Oceanospirillales</taxon>
        <taxon>Aestuariirhabdaceae</taxon>
        <taxon>Aestuariirhabdus</taxon>
    </lineage>
</organism>
<feature type="transmembrane region" description="Helical" evidence="1">
    <location>
        <begin position="409"/>
        <end position="428"/>
    </location>
</feature>
<dbReference type="RefSeq" id="WP_125015245.1">
    <property type="nucleotide sequence ID" value="NZ_QWEZ01000001.1"/>
</dbReference>
<reference evidence="2 3" key="2">
    <citation type="submission" date="2018-12" db="EMBL/GenBank/DDBJ databases">
        <title>Simiduia agarivorans gen. nov., sp. nov., a marine, agarolytic bacterium isolated from shallow coastal water from Keelung, Taiwan.</title>
        <authorList>
            <person name="Shieh W.Y."/>
        </authorList>
    </citation>
    <scope>NUCLEOTIDE SEQUENCE [LARGE SCALE GENOMIC DNA]</scope>
    <source>
        <strain evidence="2 3">GTF-13</strain>
    </source>
</reference>
<evidence type="ECO:0000313" key="2">
    <source>
        <dbReference type="EMBL" id="RRJ84815.1"/>
    </source>
</evidence>
<dbReference type="AlphaFoldDB" id="A0A3P3VQ13"/>
<reference evidence="2 3" key="1">
    <citation type="submission" date="2018-08" db="EMBL/GenBank/DDBJ databases">
        <authorList>
            <person name="Khan S.A."/>
        </authorList>
    </citation>
    <scope>NUCLEOTIDE SEQUENCE [LARGE SCALE GENOMIC DNA]</scope>
    <source>
        <strain evidence="2 3">GTF-13</strain>
    </source>
</reference>
<dbReference type="EMBL" id="QWEZ01000001">
    <property type="protein sequence ID" value="RRJ84815.1"/>
    <property type="molecule type" value="Genomic_DNA"/>
</dbReference>
<dbReference type="Pfam" id="PF11902">
    <property type="entry name" value="DUF3422"/>
    <property type="match status" value="1"/>
</dbReference>
<proteinExistence type="predicted"/>
<evidence type="ECO:0000256" key="1">
    <source>
        <dbReference type="SAM" id="Phobius"/>
    </source>
</evidence>
<keyword evidence="3" id="KW-1185">Reference proteome</keyword>
<sequence>MTVDPHFLGEFRLPVHPLREQLYNELHARPFPVVESPALVSHMAILSGEGGGRREVEHIARLCLRYALPQPDLQASALYLDFGDFHLRWERHTEFSAYTFIRPFKGGKAMDEKAIDVAPREWLESIAGEVVTALHGVIEAVQEQEMIDGDALAEELFDGERAIGSYAIGRRAMLCTSFRLHRGGFGRFYIANYSLSPQRAGRLLQRMLEIESYRVMALLSLPLARKISPRLAVLDAEVAKITARLADKGADSAGDRQLLASISALAAEVEQYRSDTSYRFAASKAYSSLVHQRLDYVEEEPIEHLQMISHFFARRFTPAMDTCEAVASRLEELSQRLARAGELLGTQVDLAIEQQNQRLLASMNRRGKLQLRLQETVEGLSVVVISYHLVGLLKYLFDAAKPLGLEVNTPLLLAASVVPVVLGVWWLMRKIRKRLTDKTE</sequence>
<accession>A0A3P3VQ13</accession>
<protein>
    <submittedName>
        <fullName evidence="2">DUF3422 domain-containing protein</fullName>
    </submittedName>
</protein>
<keyword evidence="1" id="KW-0472">Membrane</keyword>
<evidence type="ECO:0000313" key="3">
    <source>
        <dbReference type="Proteomes" id="UP000280792"/>
    </source>
</evidence>
<dbReference type="Proteomes" id="UP000280792">
    <property type="component" value="Unassembled WGS sequence"/>
</dbReference>
<gene>
    <name evidence="2" type="ORF">D0544_06910</name>
</gene>
<dbReference type="InterPro" id="IPR021830">
    <property type="entry name" value="DUF3422"/>
</dbReference>
<name>A0A3P3VQ13_9GAMM</name>
<keyword evidence="1" id="KW-0812">Transmembrane</keyword>
<comment type="caution">
    <text evidence="2">The sequence shown here is derived from an EMBL/GenBank/DDBJ whole genome shotgun (WGS) entry which is preliminary data.</text>
</comment>